<gene>
    <name evidence="2" type="ORF">HNO88_003553</name>
</gene>
<feature type="signal peptide" evidence="1">
    <location>
        <begin position="1"/>
        <end position="18"/>
    </location>
</feature>
<evidence type="ECO:0000256" key="1">
    <source>
        <dbReference type="SAM" id="SignalP"/>
    </source>
</evidence>
<dbReference type="PANTHER" id="PTHR37953:SF1">
    <property type="entry name" value="UPF0127 PROTEIN MJ1496"/>
    <property type="match status" value="1"/>
</dbReference>
<dbReference type="EMBL" id="JACHLR010000018">
    <property type="protein sequence ID" value="MBB4860211.1"/>
    <property type="molecule type" value="Genomic_DNA"/>
</dbReference>
<dbReference type="RefSeq" id="WP_184248572.1">
    <property type="nucleotide sequence ID" value="NZ_JACHLR010000018.1"/>
</dbReference>
<dbReference type="Pfam" id="PF02643">
    <property type="entry name" value="DUF192"/>
    <property type="match status" value="1"/>
</dbReference>
<evidence type="ECO:0000313" key="3">
    <source>
        <dbReference type="Proteomes" id="UP000555448"/>
    </source>
</evidence>
<dbReference type="Gene3D" id="2.60.120.1140">
    <property type="entry name" value="Protein of unknown function DUF192"/>
    <property type="match status" value="1"/>
</dbReference>
<accession>A0A7W7NXA9</accession>
<evidence type="ECO:0000313" key="2">
    <source>
        <dbReference type="EMBL" id="MBB4860211.1"/>
    </source>
</evidence>
<proteinExistence type="predicted"/>
<dbReference type="InterPro" id="IPR038695">
    <property type="entry name" value="Saro_0823-like_sf"/>
</dbReference>
<protein>
    <submittedName>
        <fullName evidence="2">Uncharacterized membrane protein (UPF0127 family)</fullName>
    </submittedName>
</protein>
<keyword evidence="1" id="KW-0732">Signal</keyword>
<dbReference type="PROSITE" id="PS51257">
    <property type="entry name" value="PROKAR_LIPOPROTEIN"/>
    <property type="match status" value="1"/>
</dbReference>
<dbReference type="AlphaFoldDB" id="A0A7W7NXA9"/>
<feature type="chain" id="PRO_5030877288" evidence="1">
    <location>
        <begin position="19"/>
        <end position="167"/>
    </location>
</feature>
<dbReference type="PANTHER" id="PTHR37953">
    <property type="entry name" value="UPF0127 PROTEIN MJ1496"/>
    <property type="match status" value="1"/>
</dbReference>
<comment type="caution">
    <text evidence="2">The sequence shown here is derived from an EMBL/GenBank/DDBJ whole genome shotgun (WGS) entry which is preliminary data.</text>
</comment>
<sequence length="167" mass="17696">MRVISTLSALFLALGACSSGVLDGSAAEASAKAAAPAVHPVSGLPVIDLAVKSKGKTHCFRVEVAATQEQQAKGLMFRTEMGADEGMLFPEETPRRPSFWMKNTVIPLDIIYVGTDNRILNIVNALPYDLTPLPSEGVAIAVLELNGGRAAQLGIKPGDKVTWKLPK</sequence>
<name>A0A7W7NXA9_9SPHN</name>
<keyword evidence="3" id="KW-1185">Reference proteome</keyword>
<dbReference type="InterPro" id="IPR003795">
    <property type="entry name" value="DUF192"/>
</dbReference>
<dbReference type="Proteomes" id="UP000555448">
    <property type="component" value="Unassembled WGS sequence"/>
</dbReference>
<reference evidence="2 3" key="1">
    <citation type="submission" date="2020-08" db="EMBL/GenBank/DDBJ databases">
        <title>Functional genomics of gut bacteria from endangered species of beetles.</title>
        <authorList>
            <person name="Carlos-Shanley C."/>
        </authorList>
    </citation>
    <scope>NUCLEOTIDE SEQUENCE [LARGE SCALE GENOMIC DNA]</scope>
    <source>
        <strain evidence="2 3">S00245</strain>
    </source>
</reference>
<organism evidence="2 3">
    <name type="scientific">Novosphingobium chloroacetimidivorans</name>
    <dbReference type="NCBI Taxonomy" id="1428314"/>
    <lineage>
        <taxon>Bacteria</taxon>
        <taxon>Pseudomonadati</taxon>
        <taxon>Pseudomonadota</taxon>
        <taxon>Alphaproteobacteria</taxon>
        <taxon>Sphingomonadales</taxon>
        <taxon>Sphingomonadaceae</taxon>
        <taxon>Novosphingobium</taxon>
    </lineage>
</organism>